<dbReference type="InterPro" id="IPR036291">
    <property type="entry name" value="NAD(P)-bd_dom_sf"/>
</dbReference>
<protein>
    <recommendedName>
        <fullName evidence="5">Short-chain dehydrogenase</fullName>
    </recommendedName>
</protein>
<comment type="similarity">
    <text evidence="1">Belongs to the short-chain dehydrogenases/reductases (SDR) family.</text>
</comment>
<dbReference type="Proteomes" id="UP000078532">
    <property type="component" value="Unassembled WGS sequence"/>
</dbReference>
<keyword evidence="4" id="KW-1185">Reference proteome</keyword>
<dbReference type="NCBIfam" id="NF005559">
    <property type="entry name" value="PRK07231.1"/>
    <property type="match status" value="1"/>
</dbReference>
<dbReference type="GO" id="GO:0048038">
    <property type="term" value="F:quinone binding"/>
    <property type="evidence" value="ECO:0007669"/>
    <property type="project" value="TreeGrafter"/>
</dbReference>
<evidence type="ECO:0000256" key="1">
    <source>
        <dbReference type="ARBA" id="ARBA00006484"/>
    </source>
</evidence>
<dbReference type="InterPro" id="IPR002347">
    <property type="entry name" value="SDR_fam"/>
</dbReference>
<dbReference type="AlphaFoldDB" id="A0A1B7LAG5"/>
<organism evidence="3 4">
    <name type="scientific">Desulfotomaculum copahuensis</name>
    <dbReference type="NCBI Taxonomy" id="1838280"/>
    <lineage>
        <taxon>Bacteria</taxon>
        <taxon>Bacillati</taxon>
        <taxon>Bacillota</taxon>
        <taxon>Clostridia</taxon>
        <taxon>Eubacteriales</taxon>
        <taxon>Desulfotomaculaceae</taxon>
        <taxon>Desulfotomaculum</taxon>
    </lineage>
</organism>
<dbReference type="RefSeq" id="WP_066671833.1">
    <property type="nucleotide sequence ID" value="NZ_LYVF01000199.1"/>
</dbReference>
<dbReference type="GO" id="GO:0016616">
    <property type="term" value="F:oxidoreductase activity, acting on the CH-OH group of donors, NAD or NADP as acceptor"/>
    <property type="evidence" value="ECO:0007669"/>
    <property type="project" value="TreeGrafter"/>
</dbReference>
<comment type="caution">
    <text evidence="3">The sequence shown here is derived from an EMBL/GenBank/DDBJ whole genome shotgun (WGS) entry which is preliminary data.</text>
</comment>
<dbReference type="PANTHER" id="PTHR42760">
    <property type="entry name" value="SHORT-CHAIN DEHYDROGENASES/REDUCTASES FAMILY MEMBER"/>
    <property type="match status" value="1"/>
</dbReference>
<dbReference type="Pfam" id="PF13561">
    <property type="entry name" value="adh_short_C2"/>
    <property type="match status" value="1"/>
</dbReference>
<dbReference type="SUPFAM" id="SSF51735">
    <property type="entry name" value="NAD(P)-binding Rossmann-fold domains"/>
    <property type="match status" value="1"/>
</dbReference>
<dbReference type="GO" id="GO:0008206">
    <property type="term" value="P:bile acid metabolic process"/>
    <property type="evidence" value="ECO:0007669"/>
    <property type="project" value="UniProtKB-ARBA"/>
</dbReference>
<keyword evidence="2" id="KW-0560">Oxidoreductase</keyword>
<gene>
    <name evidence="3" type="ORF">A6M21_16150</name>
</gene>
<proteinExistence type="inferred from homology"/>
<evidence type="ECO:0008006" key="5">
    <source>
        <dbReference type="Google" id="ProtNLM"/>
    </source>
</evidence>
<evidence type="ECO:0000313" key="3">
    <source>
        <dbReference type="EMBL" id="OAT79324.1"/>
    </source>
</evidence>
<reference evidence="3 4" key="1">
    <citation type="submission" date="2016-04" db="EMBL/GenBank/DDBJ databases">
        <authorList>
            <person name="Evans L.H."/>
            <person name="Alamgir A."/>
            <person name="Owens N."/>
            <person name="Weber N.D."/>
            <person name="Virtaneva K."/>
            <person name="Barbian K."/>
            <person name="Babar A."/>
            <person name="Rosenke K."/>
        </authorList>
    </citation>
    <scope>NUCLEOTIDE SEQUENCE [LARGE SCALE GENOMIC DNA]</scope>
    <source>
        <strain evidence="3 4">LMa1</strain>
    </source>
</reference>
<evidence type="ECO:0000313" key="4">
    <source>
        <dbReference type="Proteomes" id="UP000078532"/>
    </source>
</evidence>
<dbReference type="GO" id="GO:0006633">
    <property type="term" value="P:fatty acid biosynthetic process"/>
    <property type="evidence" value="ECO:0007669"/>
    <property type="project" value="TreeGrafter"/>
</dbReference>
<accession>A0A1B7LAG5</accession>
<dbReference type="PRINTS" id="PR00081">
    <property type="entry name" value="GDHRDH"/>
</dbReference>
<name>A0A1B7LAG5_9FIRM</name>
<dbReference type="FunFam" id="3.40.50.720:FF:000084">
    <property type="entry name" value="Short-chain dehydrogenase reductase"/>
    <property type="match status" value="1"/>
</dbReference>
<dbReference type="OrthoDB" id="9803333at2"/>
<dbReference type="EMBL" id="LYVF01000199">
    <property type="protein sequence ID" value="OAT79324.1"/>
    <property type="molecule type" value="Genomic_DNA"/>
</dbReference>
<dbReference type="PRINTS" id="PR00080">
    <property type="entry name" value="SDRFAMILY"/>
</dbReference>
<dbReference type="STRING" id="1838280.A6M21_16150"/>
<evidence type="ECO:0000256" key="2">
    <source>
        <dbReference type="ARBA" id="ARBA00023002"/>
    </source>
</evidence>
<dbReference type="Gene3D" id="3.40.50.720">
    <property type="entry name" value="NAD(P)-binding Rossmann-like Domain"/>
    <property type="match status" value="1"/>
</dbReference>
<dbReference type="PANTHER" id="PTHR42760:SF133">
    <property type="entry name" value="3-OXOACYL-[ACYL-CARRIER-PROTEIN] REDUCTASE"/>
    <property type="match status" value="1"/>
</dbReference>
<sequence>MRLKDKVAVITGAGGGLGREFAFTLAGEGAHIAATDLDIDLLDDVVPGVKKLGRECKTYKMDVSNKASVTETMVDIYNTFGHIDILVNNAGGSLYTPKITEEITEEHWYKVLDVNLKGTFLCSQAVVQYMIKQKSGKIINVASIGGRTASIVTGVPYASAKGGIISLTRRMALEFGPYGINVNAIAPGTVLSGQRMINLWNELNEEQKKAILSSIPLGRLSTAREQATVVIFLASDDASYITGAIIDVNGGRFMS</sequence>